<evidence type="ECO:0000313" key="1">
    <source>
        <dbReference type="EMBL" id="AKU92403.1"/>
    </source>
</evidence>
<accession>A0A0K1PFU0</accession>
<dbReference type="STRING" id="1391653.AKJ08_2790"/>
<name>A0A0K1PFU0_9BACT</name>
<gene>
    <name evidence="1" type="ORF">AKJ08_2790</name>
</gene>
<sequence length="114" mass="11771">MRVLVCTHSEILSAIAVHALFASGHQVFAEGRPEPLACEAASASALLVSPALALEATALLRESGFRGRILLFDDLDEAGLEAKVAELGADGAIATSPLDSFGARFVARAARPSV</sequence>
<protein>
    <submittedName>
        <fullName evidence="1">Response regulator receiver domain protein</fullName>
    </submittedName>
</protein>
<proteinExistence type="predicted"/>
<evidence type="ECO:0000313" key="2">
    <source>
        <dbReference type="Proteomes" id="UP000055590"/>
    </source>
</evidence>
<dbReference type="RefSeq" id="WP_157370682.1">
    <property type="nucleotide sequence ID" value="NZ_CP012332.1"/>
</dbReference>
<reference evidence="1 2" key="1">
    <citation type="submission" date="2015-08" db="EMBL/GenBank/DDBJ databases">
        <authorList>
            <person name="Babu N.S."/>
            <person name="Beckwith C.J."/>
            <person name="Beseler K.G."/>
            <person name="Brison A."/>
            <person name="Carone J.V."/>
            <person name="Caskin T.P."/>
            <person name="Diamond M."/>
            <person name="Durham M.E."/>
            <person name="Foxe J.M."/>
            <person name="Go M."/>
            <person name="Henderson B.A."/>
            <person name="Jones I.B."/>
            <person name="McGettigan J.A."/>
            <person name="Micheletti S.J."/>
            <person name="Nasrallah M.E."/>
            <person name="Ortiz D."/>
            <person name="Piller C.R."/>
            <person name="Privatt S.R."/>
            <person name="Schneider S.L."/>
            <person name="Sharp S."/>
            <person name="Smith T.C."/>
            <person name="Stanton J.D."/>
            <person name="Ullery H.E."/>
            <person name="Wilson R.J."/>
            <person name="Serrano M.G."/>
            <person name="Buck G."/>
            <person name="Lee V."/>
            <person name="Wang Y."/>
            <person name="Carvalho R."/>
            <person name="Voegtly L."/>
            <person name="Shi R."/>
            <person name="Duckworth R."/>
            <person name="Johnson A."/>
            <person name="Loviza R."/>
            <person name="Walstead R."/>
            <person name="Shah Z."/>
            <person name="Kiflezghi M."/>
            <person name="Wade K."/>
            <person name="Ball S.L."/>
            <person name="Bradley K.W."/>
            <person name="Asai D.J."/>
            <person name="Bowman C.A."/>
            <person name="Russell D.A."/>
            <person name="Pope W.H."/>
            <person name="Jacobs-Sera D."/>
            <person name="Hendrix R.W."/>
            <person name="Hatfull G.F."/>
        </authorList>
    </citation>
    <scope>NUCLEOTIDE SEQUENCE [LARGE SCALE GENOMIC DNA]</scope>
    <source>
        <strain evidence="1 2">DSM 27710</strain>
    </source>
</reference>
<dbReference type="KEGG" id="vin:AKJ08_2790"/>
<dbReference type="EMBL" id="CP012332">
    <property type="protein sequence ID" value="AKU92403.1"/>
    <property type="molecule type" value="Genomic_DNA"/>
</dbReference>
<keyword evidence="2" id="KW-1185">Reference proteome</keyword>
<dbReference type="Proteomes" id="UP000055590">
    <property type="component" value="Chromosome"/>
</dbReference>
<dbReference type="AlphaFoldDB" id="A0A0K1PFU0"/>
<organism evidence="1 2">
    <name type="scientific">Vulgatibacter incomptus</name>
    <dbReference type="NCBI Taxonomy" id="1391653"/>
    <lineage>
        <taxon>Bacteria</taxon>
        <taxon>Pseudomonadati</taxon>
        <taxon>Myxococcota</taxon>
        <taxon>Myxococcia</taxon>
        <taxon>Myxococcales</taxon>
        <taxon>Cystobacterineae</taxon>
        <taxon>Vulgatibacteraceae</taxon>
        <taxon>Vulgatibacter</taxon>
    </lineage>
</organism>